<gene>
    <name evidence="1" type="ORF">D0Y65_048420</name>
</gene>
<dbReference type="EMBL" id="QZWG01000018">
    <property type="protein sequence ID" value="RZB51991.1"/>
    <property type="molecule type" value="Genomic_DNA"/>
</dbReference>
<evidence type="ECO:0000313" key="1">
    <source>
        <dbReference type="EMBL" id="RZB51991.1"/>
    </source>
</evidence>
<organism evidence="1 2">
    <name type="scientific">Glycine soja</name>
    <name type="common">Wild soybean</name>
    <dbReference type="NCBI Taxonomy" id="3848"/>
    <lineage>
        <taxon>Eukaryota</taxon>
        <taxon>Viridiplantae</taxon>
        <taxon>Streptophyta</taxon>
        <taxon>Embryophyta</taxon>
        <taxon>Tracheophyta</taxon>
        <taxon>Spermatophyta</taxon>
        <taxon>Magnoliopsida</taxon>
        <taxon>eudicotyledons</taxon>
        <taxon>Gunneridae</taxon>
        <taxon>Pentapetalae</taxon>
        <taxon>rosids</taxon>
        <taxon>fabids</taxon>
        <taxon>Fabales</taxon>
        <taxon>Fabaceae</taxon>
        <taxon>Papilionoideae</taxon>
        <taxon>50 kb inversion clade</taxon>
        <taxon>NPAAA clade</taxon>
        <taxon>indigoferoid/millettioid clade</taxon>
        <taxon>Phaseoleae</taxon>
        <taxon>Glycine</taxon>
        <taxon>Glycine subgen. Soja</taxon>
    </lineage>
</organism>
<protein>
    <submittedName>
        <fullName evidence="1">F-box protein CPR1</fullName>
    </submittedName>
</protein>
<dbReference type="AlphaFoldDB" id="A0A445FSX8"/>
<name>A0A445FSX8_GLYSO</name>
<sequence>MAMGRVGYGYCLPNPLPRLLNISPYPYPIPDGFEFIVPSPYPSVTGRVRVRGRDGSSNPIPVPVSDFWLSGKTRTRTHTRSTRVLPVKVGTDSGGYPRVRIFLPCLLCMTVNFHNSKIDVWVMRKYNRGDSWCKLFTLEESRELRSFKCVRPLGYSSNGNKVLLKHDRKRLCWYDLRKKEVTLVRIQGLPNLNEAMICLGTLVTPYFLPREICRKLRTLGCEHPRSHQSYFAQLSGFITS</sequence>
<comment type="caution">
    <text evidence="1">The sequence shown here is derived from an EMBL/GenBank/DDBJ whole genome shotgun (WGS) entry which is preliminary data.</text>
</comment>
<accession>A0A445FSX8</accession>
<proteinExistence type="predicted"/>
<dbReference type="Proteomes" id="UP000289340">
    <property type="component" value="Chromosome 18"/>
</dbReference>
<keyword evidence="2" id="KW-1185">Reference proteome</keyword>
<reference evidence="1 2" key="1">
    <citation type="submission" date="2018-09" db="EMBL/GenBank/DDBJ databases">
        <title>A high-quality reference genome of wild soybean provides a powerful tool to mine soybean genomes.</title>
        <authorList>
            <person name="Xie M."/>
            <person name="Chung C.Y.L."/>
            <person name="Li M.-W."/>
            <person name="Wong F.-L."/>
            <person name="Chan T.-F."/>
            <person name="Lam H.-M."/>
        </authorList>
    </citation>
    <scope>NUCLEOTIDE SEQUENCE [LARGE SCALE GENOMIC DNA]</scope>
    <source>
        <strain evidence="2">cv. W05</strain>
        <tissue evidence="1">Hypocotyl of etiolated seedlings</tissue>
    </source>
</reference>
<evidence type="ECO:0000313" key="2">
    <source>
        <dbReference type="Proteomes" id="UP000289340"/>
    </source>
</evidence>